<protein>
    <submittedName>
        <fullName evidence="1">Uncharacterized protein</fullName>
    </submittedName>
</protein>
<name>A0A6H1ZTK4_9ZZZZ</name>
<organism evidence="1">
    <name type="scientific">viral metagenome</name>
    <dbReference type="NCBI Taxonomy" id="1070528"/>
    <lineage>
        <taxon>unclassified sequences</taxon>
        <taxon>metagenomes</taxon>
        <taxon>organismal metagenomes</taxon>
    </lineage>
</organism>
<reference evidence="1" key="1">
    <citation type="submission" date="2020-03" db="EMBL/GenBank/DDBJ databases">
        <title>The deep terrestrial virosphere.</title>
        <authorList>
            <person name="Holmfeldt K."/>
            <person name="Nilsson E."/>
            <person name="Simone D."/>
            <person name="Lopez-Fernandez M."/>
            <person name="Wu X."/>
            <person name="de Brujin I."/>
            <person name="Lundin D."/>
            <person name="Andersson A."/>
            <person name="Bertilsson S."/>
            <person name="Dopson M."/>
        </authorList>
    </citation>
    <scope>NUCLEOTIDE SEQUENCE</scope>
    <source>
        <strain evidence="1">TM448A01898</strain>
        <strain evidence="2">TM448B01885</strain>
    </source>
</reference>
<proteinExistence type="predicted"/>
<dbReference type="AlphaFoldDB" id="A0A6H1ZTK4"/>
<sequence length="61" mass="7175">MNKYPLIEFTIDIRQLLKIGLKVQKLLCDSPIENKKLYNEKLNNGIAELLKLYNELLENKV</sequence>
<dbReference type="EMBL" id="MT144218">
    <property type="protein sequence ID" value="QJA50792.1"/>
    <property type="molecule type" value="Genomic_DNA"/>
</dbReference>
<evidence type="ECO:0000313" key="1">
    <source>
        <dbReference type="EMBL" id="QJA50792.1"/>
    </source>
</evidence>
<gene>
    <name evidence="1" type="ORF">TM448A01898_0006</name>
    <name evidence="2" type="ORF">TM448B01885_0020</name>
</gene>
<dbReference type="EMBL" id="MT144838">
    <property type="protein sequence ID" value="QJI00250.1"/>
    <property type="molecule type" value="Genomic_DNA"/>
</dbReference>
<accession>A0A6H1ZTK4</accession>
<evidence type="ECO:0000313" key="2">
    <source>
        <dbReference type="EMBL" id="QJI00250.1"/>
    </source>
</evidence>